<dbReference type="InterPro" id="IPR049191">
    <property type="entry name" value="SutA_RBD"/>
</dbReference>
<evidence type="ECO:0000313" key="4">
    <source>
        <dbReference type="Proteomes" id="UP001595840"/>
    </source>
</evidence>
<reference evidence="4" key="1">
    <citation type="journal article" date="2019" name="Int. J. Syst. Evol. Microbiol.">
        <title>The Global Catalogue of Microorganisms (GCM) 10K type strain sequencing project: providing services to taxonomists for standard genome sequencing and annotation.</title>
        <authorList>
            <consortium name="The Broad Institute Genomics Platform"/>
            <consortium name="The Broad Institute Genome Sequencing Center for Infectious Disease"/>
            <person name="Wu L."/>
            <person name="Ma J."/>
        </authorList>
    </citation>
    <scope>NUCLEOTIDE SEQUENCE [LARGE SCALE GENOMIC DNA]</scope>
    <source>
        <strain evidence="4">CECT 8570</strain>
    </source>
</reference>
<feature type="region of interest" description="Disordered" evidence="1">
    <location>
        <begin position="69"/>
        <end position="91"/>
    </location>
</feature>
<evidence type="ECO:0000313" key="3">
    <source>
        <dbReference type="EMBL" id="MFC4362905.1"/>
    </source>
</evidence>
<dbReference type="Pfam" id="PF20661">
    <property type="entry name" value="SutA-RBD"/>
    <property type="match status" value="1"/>
</dbReference>
<feature type="region of interest" description="Disordered" evidence="1">
    <location>
        <begin position="31"/>
        <end position="50"/>
    </location>
</feature>
<dbReference type="RefSeq" id="WP_290264855.1">
    <property type="nucleotide sequence ID" value="NZ_JAUFQG010000006.1"/>
</dbReference>
<dbReference type="Proteomes" id="UP001595840">
    <property type="component" value="Unassembled WGS sequence"/>
</dbReference>
<comment type="caution">
    <text evidence="3">The sequence shown here is derived from an EMBL/GenBank/DDBJ whole genome shotgun (WGS) entry which is preliminary data.</text>
</comment>
<gene>
    <name evidence="3" type="ORF">ACFOX3_11380</name>
</gene>
<feature type="domain" description="Transcriptional regulator SutA RNAP-binding" evidence="2">
    <location>
        <begin position="5"/>
        <end position="38"/>
    </location>
</feature>
<accession>A0ABV8V6L5</accession>
<dbReference type="EMBL" id="JBHSCX010000013">
    <property type="protein sequence ID" value="MFC4362905.1"/>
    <property type="molecule type" value="Genomic_DNA"/>
</dbReference>
<evidence type="ECO:0000256" key="1">
    <source>
        <dbReference type="SAM" id="MobiDB-lite"/>
    </source>
</evidence>
<feature type="compositionally biased region" description="Basic residues" evidence="1">
    <location>
        <begin position="71"/>
        <end position="89"/>
    </location>
</feature>
<name>A0ABV8V6L5_9GAMM</name>
<evidence type="ECO:0000259" key="2">
    <source>
        <dbReference type="Pfam" id="PF20661"/>
    </source>
</evidence>
<organism evidence="3 4">
    <name type="scientific">Simiduia curdlanivorans</name>
    <dbReference type="NCBI Taxonomy" id="1492769"/>
    <lineage>
        <taxon>Bacteria</taxon>
        <taxon>Pseudomonadati</taxon>
        <taxon>Pseudomonadota</taxon>
        <taxon>Gammaproteobacteria</taxon>
        <taxon>Cellvibrionales</taxon>
        <taxon>Cellvibrionaceae</taxon>
        <taxon>Simiduia</taxon>
    </lineage>
</organism>
<protein>
    <recommendedName>
        <fullName evidence="2">Transcriptional regulator SutA RNAP-binding domain-containing protein</fullName>
    </recommendedName>
</protein>
<sequence>MKPLKTKAQIRDEINEQINAFIGEGGAVNSIPRGISGREPTTTPPLPINFDREQQTRTPVQNVVTAIEARRHAKSPSKPHKRATKPRKKMIYDDFGQPLRWQWVED</sequence>
<proteinExistence type="predicted"/>
<keyword evidence="4" id="KW-1185">Reference proteome</keyword>